<dbReference type="EMBL" id="CYUE01000002">
    <property type="protein sequence ID" value="CUK24757.1"/>
    <property type="molecule type" value="Genomic_DNA"/>
</dbReference>
<dbReference type="Proteomes" id="UP000051184">
    <property type="component" value="Unassembled WGS sequence"/>
</dbReference>
<dbReference type="SUPFAM" id="SSF52266">
    <property type="entry name" value="SGNH hydrolase"/>
    <property type="match status" value="1"/>
</dbReference>
<organism evidence="3 4">
    <name type="scientific">Cognatishimia activa</name>
    <dbReference type="NCBI Taxonomy" id="1715691"/>
    <lineage>
        <taxon>Bacteria</taxon>
        <taxon>Pseudomonadati</taxon>
        <taxon>Pseudomonadota</taxon>
        <taxon>Alphaproteobacteria</taxon>
        <taxon>Rhodobacterales</taxon>
        <taxon>Paracoccaceae</taxon>
        <taxon>Cognatishimia</taxon>
    </lineage>
</organism>
<dbReference type="AlphaFoldDB" id="A0A0P1ISI8"/>
<accession>A0A0P1ISI8</accession>
<dbReference type="Gene3D" id="3.40.50.1110">
    <property type="entry name" value="SGNH hydrolase"/>
    <property type="match status" value="1"/>
</dbReference>
<feature type="signal peptide" evidence="1">
    <location>
        <begin position="1"/>
        <end position="22"/>
    </location>
</feature>
<sequence length="234" mass="24991">MSKKFLVPLLSGAILMSCVAPAGSPEVTQGPRILAMGDSMMAAHKVSGRAVSNYVARSLNEPIQDHSMLGASMSYALPITGAMGLNIAKQFRGGAWDWVVVNGGGNDLWLGCGCHGCDNKMEKLISDDGKVGKIPSLVSRLRGTGAQVLWVGYLRSPGVGSPIESCKDEGDELEKRLSQMAKSTYGVHFVSIADLVPHGDRSFHGLDMIHPSLKGSAEIGKRVTNYIRKVDPIR</sequence>
<keyword evidence="1" id="KW-0732">Signal</keyword>
<dbReference type="Pfam" id="PF13472">
    <property type="entry name" value="Lipase_GDSL_2"/>
    <property type="match status" value="1"/>
</dbReference>
<evidence type="ECO:0000313" key="3">
    <source>
        <dbReference type="EMBL" id="CUK24757.1"/>
    </source>
</evidence>
<evidence type="ECO:0000256" key="1">
    <source>
        <dbReference type="SAM" id="SignalP"/>
    </source>
</evidence>
<dbReference type="OrthoDB" id="7840049at2"/>
<dbReference type="InterPro" id="IPR013830">
    <property type="entry name" value="SGNH_hydro"/>
</dbReference>
<proteinExistence type="predicted"/>
<dbReference type="GO" id="GO:0016788">
    <property type="term" value="F:hydrolase activity, acting on ester bonds"/>
    <property type="evidence" value="ECO:0007669"/>
    <property type="project" value="UniProtKB-ARBA"/>
</dbReference>
<gene>
    <name evidence="3" type="ORF">TA5114_00543</name>
</gene>
<name>A0A0P1ISI8_9RHOB</name>
<reference evidence="4" key="1">
    <citation type="submission" date="2015-09" db="EMBL/GenBank/DDBJ databases">
        <authorList>
            <person name="Rodrigo-Torres Lidia"/>
            <person name="Arahal R.David."/>
        </authorList>
    </citation>
    <scope>NUCLEOTIDE SEQUENCE [LARGE SCALE GENOMIC DNA]</scope>
    <source>
        <strain evidence="4">CECT 5114</strain>
    </source>
</reference>
<dbReference type="InterPro" id="IPR036514">
    <property type="entry name" value="SGNH_hydro_sf"/>
</dbReference>
<protein>
    <recommendedName>
        <fullName evidence="2">SGNH hydrolase-type esterase domain-containing protein</fullName>
    </recommendedName>
</protein>
<feature type="chain" id="PRO_5006065568" description="SGNH hydrolase-type esterase domain-containing protein" evidence="1">
    <location>
        <begin position="23"/>
        <end position="234"/>
    </location>
</feature>
<keyword evidence="4" id="KW-1185">Reference proteome</keyword>
<evidence type="ECO:0000259" key="2">
    <source>
        <dbReference type="Pfam" id="PF13472"/>
    </source>
</evidence>
<dbReference type="STRING" id="1715691.TA5113_00303"/>
<feature type="domain" description="SGNH hydrolase-type esterase" evidence="2">
    <location>
        <begin position="35"/>
        <end position="216"/>
    </location>
</feature>
<evidence type="ECO:0000313" key="4">
    <source>
        <dbReference type="Proteomes" id="UP000051184"/>
    </source>
</evidence>
<dbReference type="CDD" id="cd00229">
    <property type="entry name" value="SGNH_hydrolase"/>
    <property type="match status" value="1"/>
</dbReference>
<dbReference type="PROSITE" id="PS51257">
    <property type="entry name" value="PROKAR_LIPOPROTEIN"/>
    <property type="match status" value="1"/>
</dbReference>